<keyword evidence="4 7" id="KW-0812">Transmembrane</keyword>
<accession>A0A449BLI0</accession>
<gene>
    <name evidence="9" type="ORF">NCTC10172_01369</name>
</gene>
<evidence type="ECO:0000256" key="7">
    <source>
        <dbReference type="SAM" id="Phobius"/>
    </source>
</evidence>
<protein>
    <submittedName>
        <fullName evidence="9">Capsular polysaccharide biosynthesis protein</fullName>
    </submittedName>
</protein>
<dbReference type="EMBL" id="LR215050">
    <property type="protein sequence ID" value="VEU83294.1"/>
    <property type="molecule type" value="Genomic_DNA"/>
</dbReference>
<dbReference type="STRING" id="1408416.GCA_000702765_00533"/>
<evidence type="ECO:0000256" key="5">
    <source>
        <dbReference type="ARBA" id="ARBA00022989"/>
    </source>
</evidence>
<evidence type="ECO:0000313" key="9">
    <source>
        <dbReference type="EMBL" id="VEU83294.1"/>
    </source>
</evidence>
<proteinExistence type="inferred from homology"/>
<dbReference type="PANTHER" id="PTHR32309:SF13">
    <property type="entry name" value="FERRIC ENTEROBACTIN TRANSPORT PROTEIN FEPE"/>
    <property type="match status" value="1"/>
</dbReference>
<comment type="subcellular location">
    <subcellularLocation>
        <location evidence="1">Cell membrane</location>
        <topology evidence="1">Multi-pass membrane protein</topology>
    </subcellularLocation>
</comment>
<dbReference type="GO" id="GO:0005886">
    <property type="term" value="C:plasma membrane"/>
    <property type="evidence" value="ECO:0007669"/>
    <property type="project" value="UniProtKB-SubCell"/>
</dbReference>
<feature type="transmembrane region" description="Helical" evidence="7">
    <location>
        <begin position="21"/>
        <end position="45"/>
    </location>
</feature>
<feature type="transmembrane region" description="Helical" evidence="7">
    <location>
        <begin position="188"/>
        <end position="208"/>
    </location>
</feature>
<evidence type="ECO:0000256" key="3">
    <source>
        <dbReference type="ARBA" id="ARBA00022475"/>
    </source>
</evidence>
<dbReference type="Pfam" id="PF02706">
    <property type="entry name" value="Wzz"/>
    <property type="match status" value="1"/>
</dbReference>
<evidence type="ECO:0000256" key="1">
    <source>
        <dbReference type="ARBA" id="ARBA00004651"/>
    </source>
</evidence>
<dbReference type="Proteomes" id="UP000290909">
    <property type="component" value="Chromosome"/>
</dbReference>
<organism evidence="9 10">
    <name type="scientific">Acholeplasma hippikon</name>
    <dbReference type="NCBI Taxonomy" id="264636"/>
    <lineage>
        <taxon>Bacteria</taxon>
        <taxon>Bacillati</taxon>
        <taxon>Mycoplasmatota</taxon>
        <taxon>Mollicutes</taxon>
        <taxon>Acholeplasmatales</taxon>
        <taxon>Acholeplasmataceae</taxon>
        <taxon>Acholeplasma</taxon>
    </lineage>
</organism>
<dbReference type="GO" id="GO:0004713">
    <property type="term" value="F:protein tyrosine kinase activity"/>
    <property type="evidence" value="ECO:0007669"/>
    <property type="project" value="TreeGrafter"/>
</dbReference>
<sequence length="261" mass="29418">MNNENLESQDQGISLADIFRLLRINWILIVSFTFVAMLAAGFYSFTMVPNKYKSSSEMMVFMYSTGSNVDPDNPIYDLNASRLFIDTAIGIIKSDYVINEVRIDAEENNVEIPGYLRNSDIVRNISVTSSSTSFIIKVSFISEDETFAQDMANLITSVTVKLLQEDFNGNFIKLTDASTPEDDSPNKILYTIVGAMAGAILAVGIVFLKQLIRNTYMSKDELEKGTGIQVLGVIPEFQVKERRKWDVKNFFKKNAYNNMII</sequence>
<keyword evidence="3" id="KW-1003">Cell membrane</keyword>
<evidence type="ECO:0000256" key="2">
    <source>
        <dbReference type="ARBA" id="ARBA00006683"/>
    </source>
</evidence>
<comment type="similarity">
    <text evidence="2">Belongs to the CpsC/CapA family.</text>
</comment>
<keyword evidence="5 7" id="KW-1133">Transmembrane helix</keyword>
<evidence type="ECO:0000259" key="8">
    <source>
        <dbReference type="Pfam" id="PF02706"/>
    </source>
</evidence>
<keyword evidence="10" id="KW-1185">Reference proteome</keyword>
<dbReference type="KEGG" id="ahk:NCTC10172_01369"/>
<dbReference type="InterPro" id="IPR003856">
    <property type="entry name" value="LPS_length_determ_N"/>
</dbReference>
<evidence type="ECO:0000313" key="10">
    <source>
        <dbReference type="Proteomes" id="UP000290909"/>
    </source>
</evidence>
<evidence type="ECO:0000256" key="6">
    <source>
        <dbReference type="ARBA" id="ARBA00023136"/>
    </source>
</evidence>
<feature type="domain" description="Polysaccharide chain length determinant N-terminal" evidence="8">
    <location>
        <begin position="13"/>
        <end position="102"/>
    </location>
</feature>
<dbReference type="InterPro" id="IPR050445">
    <property type="entry name" value="Bact_polysacc_biosynth/exp"/>
</dbReference>
<reference evidence="9 10" key="1">
    <citation type="submission" date="2019-01" db="EMBL/GenBank/DDBJ databases">
        <authorList>
            <consortium name="Pathogen Informatics"/>
        </authorList>
    </citation>
    <scope>NUCLEOTIDE SEQUENCE [LARGE SCALE GENOMIC DNA]</scope>
    <source>
        <strain evidence="9 10">NCTC10172</strain>
    </source>
</reference>
<name>A0A449BLI0_9MOLU</name>
<dbReference type="AlphaFoldDB" id="A0A449BLI0"/>
<keyword evidence="6 7" id="KW-0472">Membrane</keyword>
<dbReference type="PANTHER" id="PTHR32309">
    <property type="entry name" value="TYROSINE-PROTEIN KINASE"/>
    <property type="match status" value="1"/>
</dbReference>
<evidence type="ECO:0000256" key="4">
    <source>
        <dbReference type="ARBA" id="ARBA00022692"/>
    </source>
</evidence>